<dbReference type="PROSITE" id="PS50113">
    <property type="entry name" value="PAC"/>
    <property type="match status" value="1"/>
</dbReference>
<dbReference type="CDD" id="cd01949">
    <property type="entry name" value="GGDEF"/>
    <property type="match status" value="1"/>
</dbReference>
<feature type="domain" description="GGDEF" evidence="4">
    <location>
        <begin position="464"/>
        <end position="598"/>
    </location>
</feature>
<evidence type="ECO:0000259" key="3">
    <source>
        <dbReference type="PROSITE" id="PS50883"/>
    </source>
</evidence>
<feature type="domain" description="EAL" evidence="3">
    <location>
        <begin position="606"/>
        <end position="860"/>
    </location>
</feature>
<dbReference type="EMBL" id="JBHSNF010000002">
    <property type="protein sequence ID" value="MFC5526167.1"/>
    <property type="molecule type" value="Genomic_DNA"/>
</dbReference>
<dbReference type="InterPro" id="IPR035919">
    <property type="entry name" value="EAL_sf"/>
</dbReference>
<dbReference type="Pfam" id="PF00563">
    <property type="entry name" value="EAL"/>
    <property type="match status" value="1"/>
</dbReference>
<proteinExistence type="predicted"/>
<dbReference type="InterPro" id="IPR000700">
    <property type="entry name" value="PAS-assoc_C"/>
</dbReference>
<dbReference type="PROSITE" id="PS50887">
    <property type="entry name" value="GGDEF"/>
    <property type="match status" value="1"/>
</dbReference>
<dbReference type="SMART" id="SM00052">
    <property type="entry name" value="EAL"/>
    <property type="match status" value="1"/>
</dbReference>
<dbReference type="RefSeq" id="WP_377319711.1">
    <property type="nucleotide sequence ID" value="NZ_JBHSNF010000002.1"/>
</dbReference>
<gene>
    <name evidence="5" type="ORF">ACFPPA_10470</name>
</gene>
<dbReference type="PANTHER" id="PTHR44757">
    <property type="entry name" value="DIGUANYLATE CYCLASE DGCP"/>
    <property type="match status" value="1"/>
</dbReference>
<dbReference type="PANTHER" id="PTHR44757:SF2">
    <property type="entry name" value="BIOFILM ARCHITECTURE MAINTENANCE PROTEIN MBAA"/>
    <property type="match status" value="1"/>
</dbReference>
<feature type="domain" description="PAC" evidence="2">
    <location>
        <begin position="207"/>
        <end position="258"/>
    </location>
</feature>
<dbReference type="Gene3D" id="3.30.450.40">
    <property type="match status" value="1"/>
</dbReference>
<evidence type="ECO:0000313" key="6">
    <source>
        <dbReference type="Proteomes" id="UP001596114"/>
    </source>
</evidence>
<dbReference type="Pfam" id="PF13188">
    <property type="entry name" value="PAS_8"/>
    <property type="match status" value="1"/>
</dbReference>
<dbReference type="SUPFAM" id="SSF55785">
    <property type="entry name" value="PYP-like sensor domain (PAS domain)"/>
    <property type="match status" value="2"/>
</dbReference>
<evidence type="ECO:0000259" key="4">
    <source>
        <dbReference type="PROSITE" id="PS50887"/>
    </source>
</evidence>
<dbReference type="PROSITE" id="PS50112">
    <property type="entry name" value="PAS"/>
    <property type="match status" value="2"/>
</dbReference>
<accession>A0ABW0QRJ2</accession>
<dbReference type="InterPro" id="IPR003018">
    <property type="entry name" value="GAF"/>
</dbReference>
<dbReference type="InterPro" id="IPR000014">
    <property type="entry name" value="PAS"/>
</dbReference>
<dbReference type="SUPFAM" id="SSF55073">
    <property type="entry name" value="Nucleotide cyclase"/>
    <property type="match status" value="1"/>
</dbReference>
<reference evidence="6" key="1">
    <citation type="journal article" date="2019" name="Int. J. Syst. Evol. Microbiol.">
        <title>The Global Catalogue of Microorganisms (GCM) 10K type strain sequencing project: providing services to taxonomists for standard genome sequencing and annotation.</title>
        <authorList>
            <consortium name="The Broad Institute Genomics Platform"/>
            <consortium name="The Broad Institute Genome Sequencing Center for Infectious Disease"/>
            <person name="Wu L."/>
            <person name="Ma J."/>
        </authorList>
    </citation>
    <scope>NUCLEOTIDE SEQUENCE [LARGE SCALE GENOMIC DNA]</scope>
    <source>
        <strain evidence="6">CGMCC 1.16619</strain>
    </source>
</reference>
<dbReference type="Pfam" id="PF13185">
    <property type="entry name" value="GAF_2"/>
    <property type="match status" value="1"/>
</dbReference>
<dbReference type="CDD" id="cd00130">
    <property type="entry name" value="PAS"/>
    <property type="match status" value="2"/>
</dbReference>
<dbReference type="InterPro" id="IPR029016">
    <property type="entry name" value="GAF-like_dom_sf"/>
</dbReference>
<dbReference type="NCBIfam" id="TIGR00254">
    <property type="entry name" value="GGDEF"/>
    <property type="match status" value="1"/>
</dbReference>
<dbReference type="SMART" id="SM00065">
    <property type="entry name" value="GAF"/>
    <property type="match status" value="1"/>
</dbReference>
<dbReference type="InterPro" id="IPR000160">
    <property type="entry name" value="GGDEF_dom"/>
</dbReference>
<dbReference type="InterPro" id="IPR013655">
    <property type="entry name" value="PAS_fold_3"/>
</dbReference>
<dbReference type="SUPFAM" id="SSF141868">
    <property type="entry name" value="EAL domain-like"/>
    <property type="match status" value="1"/>
</dbReference>
<dbReference type="Gene3D" id="3.30.450.20">
    <property type="entry name" value="PAS domain"/>
    <property type="match status" value="2"/>
</dbReference>
<dbReference type="InterPro" id="IPR035965">
    <property type="entry name" value="PAS-like_dom_sf"/>
</dbReference>
<name>A0ABW0QRJ2_9GAMM</name>
<dbReference type="CDD" id="cd01948">
    <property type="entry name" value="EAL"/>
    <property type="match status" value="1"/>
</dbReference>
<evidence type="ECO:0000259" key="2">
    <source>
        <dbReference type="PROSITE" id="PS50113"/>
    </source>
</evidence>
<organism evidence="5 6">
    <name type="scientific">Rhodanobacter ginsengisoli</name>
    <dbReference type="NCBI Taxonomy" id="418646"/>
    <lineage>
        <taxon>Bacteria</taxon>
        <taxon>Pseudomonadati</taxon>
        <taxon>Pseudomonadota</taxon>
        <taxon>Gammaproteobacteria</taxon>
        <taxon>Lysobacterales</taxon>
        <taxon>Rhodanobacteraceae</taxon>
        <taxon>Rhodanobacter</taxon>
    </lineage>
</organism>
<dbReference type="NCBIfam" id="TIGR00229">
    <property type="entry name" value="sensory_box"/>
    <property type="match status" value="2"/>
</dbReference>
<dbReference type="Pfam" id="PF08447">
    <property type="entry name" value="PAS_3"/>
    <property type="match status" value="1"/>
</dbReference>
<evidence type="ECO:0000313" key="5">
    <source>
        <dbReference type="EMBL" id="MFC5526167.1"/>
    </source>
</evidence>
<comment type="caution">
    <text evidence="5">The sequence shown here is derived from an EMBL/GenBank/DDBJ whole genome shotgun (WGS) entry which is preliminary data.</text>
</comment>
<dbReference type="Gene3D" id="3.20.20.450">
    <property type="entry name" value="EAL domain"/>
    <property type="match status" value="1"/>
</dbReference>
<feature type="domain" description="PAS" evidence="1">
    <location>
        <begin position="8"/>
        <end position="56"/>
    </location>
</feature>
<sequence>MDEALRASESRYRRLFETARDGILLLDADTARIEDVNPQLVDMLGYSQGEWLGKELWEAGPFADRAESREMLAALKANGFARYEGLPLTTRSGARIEVELVSSSYDCDGIRVIQCNIRDITERSDTEQFLQDSESRYKRLIENSPDIVYRFSSQRGGIYYSSRVTSILGYSVEHLLAHPTLWNASIHPDDAATVALAVQAYRTGTPFRVEYRIRDAHGNWRWFYDRAIGSQWEEGDFIVEGLAMDITERRLAQSRLAYLTRVHAVLSGINTLIVRVSDRDELFRESCRVAVEAAGFRMAMLAVIDPETGKVVPVASAGKSEDLMHDIRTTLASDQVASTTMVARAIREKKPIVSNNSLEDPRLSQGDKYAQAGVRSLVVLPLLVAGHAHGVLALYATESDFFHREELNLLQELAANVAFAIDHVDKQERLNYLAYYDVLTGLANRSLFLERLAQYTRSATSGRHRLAIGLIDLERFKNINDSLGRAAGDTLLKQVAEWLTRNIGDASLLARIDADHFAMLMPEVRQQGELMRRVEDTIEAFQNNPFRLDDAVFRITAKVGVALFPHDGASADILFRNAEAALKQAKASGDRYLFYTRQMTASVASKLSLENQLRHALDHGQFVLHYQPKVNLVSGKITSVEALIRWNDPHTGLMLPDQFIPVLEETGLINEVGRWALHQAAQDYLRWLGNGLAAVRVAVNVSPLQLRHRGFITEIAQVVAGDPRLAAGLELEITESLIMADVRHSILSLQAVRAMGVSIAIDDFGTGFSSLSYLARLPLDALKIDRSFVIDMTTSQQGLSLVATIINLAHSLKLTVVAEGVESEEQLRLLRLLGCDEMQGYLFSRALPSEEFETKFLAADAGGRISPTAADS</sequence>
<dbReference type="Gene3D" id="3.30.70.270">
    <property type="match status" value="1"/>
</dbReference>
<dbReference type="PROSITE" id="PS50883">
    <property type="entry name" value="EAL"/>
    <property type="match status" value="1"/>
</dbReference>
<evidence type="ECO:0000259" key="1">
    <source>
        <dbReference type="PROSITE" id="PS50112"/>
    </source>
</evidence>
<dbReference type="Proteomes" id="UP001596114">
    <property type="component" value="Unassembled WGS sequence"/>
</dbReference>
<dbReference type="InterPro" id="IPR029787">
    <property type="entry name" value="Nucleotide_cyclase"/>
</dbReference>
<dbReference type="InterPro" id="IPR052155">
    <property type="entry name" value="Biofilm_reg_signaling"/>
</dbReference>
<dbReference type="SMART" id="SM00267">
    <property type="entry name" value="GGDEF"/>
    <property type="match status" value="1"/>
</dbReference>
<dbReference type="SMART" id="SM00091">
    <property type="entry name" value="PAS"/>
    <property type="match status" value="2"/>
</dbReference>
<protein>
    <submittedName>
        <fullName evidence="5">EAL domain-containing protein</fullName>
    </submittedName>
</protein>
<keyword evidence="6" id="KW-1185">Reference proteome</keyword>
<feature type="domain" description="PAS" evidence="1">
    <location>
        <begin position="133"/>
        <end position="194"/>
    </location>
</feature>
<dbReference type="Pfam" id="PF00990">
    <property type="entry name" value="GGDEF"/>
    <property type="match status" value="1"/>
</dbReference>
<dbReference type="InterPro" id="IPR001633">
    <property type="entry name" value="EAL_dom"/>
</dbReference>
<dbReference type="InterPro" id="IPR043128">
    <property type="entry name" value="Rev_trsase/Diguanyl_cyclase"/>
</dbReference>
<dbReference type="SUPFAM" id="SSF55781">
    <property type="entry name" value="GAF domain-like"/>
    <property type="match status" value="1"/>
</dbReference>